<evidence type="ECO:0000313" key="2">
    <source>
        <dbReference type="Proteomes" id="UP001229421"/>
    </source>
</evidence>
<comment type="caution">
    <text evidence="1">The sequence shown here is derived from an EMBL/GenBank/DDBJ whole genome shotgun (WGS) entry which is preliminary data.</text>
</comment>
<proteinExistence type="predicted"/>
<dbReference type="EMBL" id="JAUHHV010000010">
    <property type="protein sequence ID" value="KAK1409690.1"/>
    <property type="molecule type" value="Genomic_DNA"/>
</dbReference>
<dbReference type="AlphaFoldDB" id="A0AAD8JY54"/>
<dbReference type="Proteomes" id="UP001229421">
    <property type="component" value="Unassembled WGS sequence"/>
</dbReference>
<keyword evidence="2" id="KW-1185">Reference proteome</keyword>
<evidence type="ECO:0000313" key="1">
    <source>
        <dbReference type="EMBL" id="KAK1409690.1"/>
    </source>
</evidence>
<organism evidence="1 2">
    <name type="scientific">Tagetes erecta</name>
    <name type="common">African marigold</name>
    <dbReference type="NCBI Taxonomy" id="13708"/>
    <lineage>
        <taxon>Eukaryota</taxon>
        <taxon>Viridiplantae</taxon>
        <taxon>Streptophyta</taxon>
        <taxon>Embryophyta</taxon>
        <taxon>Tracheophyta</taxon>
        <taxon>Spermatophyta</taxon>
        <taxon>Magnoliopsida</taxon>
        <taxon>eudicotyledons</taxon>
        <taxon>Gunneridae</taxon>
        <taxon>Pentapetalae</taxon>
        <taxon>asterids</taxon>
        <taxon>campanulids</taxon>
        <taxon>Asterales</taxon>
        <taxon>Asteraceae</taxon>
        <taxon>Asteroideae</taxon>
        <taxon>Heliantheae alliance</taxon>
        <taxon>Tageteae</taxon>
        <taxon>Tagetes</taxon>
    </lineage>
</organism>
<sequence length="146" mass="16773">MKVDYQVMPDPLCPAMLNGLGMLSNVLMKQERSCRLCLGANTTALADFLANELKFRVVWAEEDSELYAIMVTEFKLQNCRLLNVSWKHIIKEGDNADMELTSPHKENIKQDDTLMVLTASKQKKLAKFHRDYGKFKFDVIMIQPSE</sequence>
<gene>
    <name evidence="1" type="ORF">QVD17_36219</name>
</gene>
<protein>
    <submittedName>
        <fullName evidence="1">Uncharacterized protein</fullName>
    </submittedName>
</protein>
<accession>A0AAD8JY54</accession>
<reference evidence="1" key="1">
    <citation type="journal article" date="2023" name="bioRxiv">
        <title>Improved chromosome-level genome assembly for marigold (Tagetes erecta).</title>
        <authorList>
            <person name="Jiang F."/>
            <person name="Yuan L."/>
            <person name="Wang S."/>
            <person name="Wang H."/>
            <person name="Xu D."/>
            <person name="Wang A."/>
            <person name="Fan W."/>
        </authorList>
    </citation>
    <scope>NUCLEOTIDE SEQUENCE</scope>
    <source>
        <strain evidence="1">WSJ</strain>
        <tissue evidence="1">Leaf</tissue>
    </source>
</reference>
<name>A0AAD8JY54_TARER</name>